<dbReference type="NCBIfam" id="TIGR00035">
    <property type="entry name" value="asp_race"/>
    <property type="match status" value="1"/>
</dbReference>
<organism evidence="3 4">
    <name type="scientific">Clostridium lapidicellarium</name>
    <dbReference type="NCBI Taxonomy" id="3240931"/>
    <lineage>
        <taxon>Bacteria</taxon>
        <taxon>Bacillati</taxon>
        <taxon>Bacillota</taxon>
        <taxon>Clostridia</taxon>
        <taxon>Eubacteriales</taxon>
        <taxon>Clostridiaceae</taxon>
        <taxon>Clostridium</taxon>
    </lineage>
</organism>
<accession>A0ABV4E0V2</accession>
<evidence type="ECO:0000313" key="4">
    <source>
        <dbReference type="Proteomes" id="UP001565220"/>
    </source>
</evidence>
<dbReference type="RefSeq" id="WP_294184385.1">
    <property type="nucleotide sequence ID" value="NZ_JBGFFE010000029.1"/>
</dbReference>
<gene>
    <name evidence="3" type="ORF">AB8S09_14235</name>
</gene>
<protein>
    <submittedName>
        <fullName evidence="3">Aspartate/glutamate racemase family protein</fullName>
    </submittedName>
</protein>
<dbReference type="InterPro" id="IPR004380">
    <property type="entry name" value="Asp_race"/>
</dbReference>
<dbReference type="SUPFAM" id="SSF53681">
    <property type="entry name" value="Aspartate/glutamate racemase"/>
    <property type="match status" value="2"/>
</dbReference>
<proteinExistence type="inferred from homology"/>
<dbReference type="InterPro" id="IPR015942">
    <property type="entry name" value="Asp/Glu/hydantoin_racemase"/>
</dbReference>
<keyword evidence="2" id="KW-0413">Isomerase</keyword>
<reference evidence="3 4" key="1">
    <citation type="submission" date="2024-08" db="EMBL/GenBank/DDBJ databases">
        <title>Clostridium lapicellarii sp. nov., and Clostridium renhuaiense sp. nov., two species isolated from the mud in a fermentation cellar used for producing sauce-flavour Chinese liquors.</title>
        <authorList>
            <person name="Yang F."/>
            <person name="Wang H."/>
            <person name="Chen L.Q."/>
            <person name="Zhou N."/>
            <person name="Lu J.J."/>
            <person name="Pu X.X."/>
            <person name="Wan B."/>
            <person name="Wang L."/>
            <person name="Liu S.J."/>
        </authorList>
    </citation>
    <scope>NUCLEOTIDE SEQUENCE [LARGE SCALE GENOMIC DNA]</scope>
    <source>
        <strain evidence="3 4">MT-113</strain>
    </source>
</reference>
<sequence>MKKLGLIGGIGPESTIPYYHDIVYGVQSKVGGNFFPNLTIESLNVFDVLGMCDRKEYEALVNYLMSAINNLKASGVDFIALTGNTPHIVFDELQERSSIPIISIIQATCDETKRRNISKVGLLGTIFTMDGEFFKKPFENNNIEVVIPNDEEKRFVNQKISQELELGIVKEETLSSFLKIVQRMKDENGIQAIVLGCTELPLLFKGVRTPVDCLDTMQIHIQTLINMIVG</sequence>
<dbReference type="InterPro" id="IPR033134">
    <property type="entry name" value="Asp/Glu_racemase_AS_2"/>
</dbReference>
<dbReference type="PROSITE" id="PS00924">
    <property type="entry name" value="ASP_GLU_RACEMASE_2"/>
    <property type="match status" value="1"/>
</dbReference>
<keyword evidence="4" id="KW-1185">Reference proteome</keyword>
<dbReference type="Gene3D" id="3.40.50.1860">
    <property type="match status" value="2"/>
</dbReference>
<evidence type="ECO:0000313" key="3">
    <source>
        <dbReference type="EMBL" id="MEY8764779.1"/>
    </source>
</evidence>
<comment type="similarity">
    <text evidence="1">Belongs to the aspartate/glutamate racemases family.</text>
</comment>
<name>A0ABV4E0V2_9CLOT</name>
<evidence type="ECO:0000256" key="2">
    <source>
        <dbReference type="ARBA" id="ARBA00023235"/>
    </source>
</evidence>
<dbReference type="EMBL" id="JBGFFE010000029">
    <property type="protein sequence ID" value="MEY8764779.1"/>
    <property type="molecule type" value="Genomic_DNA"/>
</dbReference>
<dbReference type="PANTHER" id="PTHR21198:SF7">
    <property type="entry name" value="ASPARTATE-GLUTAMATE RACEMASE FAMILY"/>
    <property type="match status" value="1"/>
</dbReference>
<dbReference type="Proteomes" id="UP001565220">
    <property type="component" value="Unassembled WGS sequence"/>
</dbReference>
<evidence type="ECO:0000256" key="1">
    <source>
        <dbReference type="ARBA" id="ARBA00007847"/>
    </source>
</evidence>
<dbReference type="InterPro" id="IPR001920">
    <property type="entry name" value="Asp/Glu_race"/>
</dbReference>
<comment type="caution">
    <text evidence="3">The sequence shown here is derived from an EMBL/GenBank/DDBJ whole genome shotgun (WGS) entry which is preliminary data.</text>
</comment>
<dbReference type="PANTHER" id="PTHR21198">
    <property type="entry name" value="GLUTAMATE RACEMASE"/>
    <property type="match status" value="1"/>
</dbReference>
<dbReference type="Pfam" id="PF01177">
    <property type="entry name" value="Asp_Glu_race"/>
    <property type="match status" value="1"/>
</dbReference>